<reference evidence="1 2" key="1">
    <citation type="journal article" date="2013" name="Front. Microbiol.">
        <title>Comparative genomic analyses of the cyanobacterium, Lyngbya aestuarii BL J, a powerful hydrogen producer.</title>
        <authorList>
            <person name="Kothari A."/>
            <person name="Vaughn M."/>
            <person name="Garcia-Pichel F."/>
        </authorList>
    </citation>
    <scope>NUCLEOTIDE SEQUENCE [LARGE SCALE GENOMIC DNA]</scope>
    <source>
        <strain evidence="1 2">BL J</strain>
    </source>
</reference>
<evidence type="ECO:0000313" key="2">
    <source>
        <dbReference type="Proteomes" id="UP000017127"/>
    </source>
</evidence>
<proteinExistence type="predicted"/>
<accession>U7QNU1</accession>
<sequence>MESEYSIDQVDSQLQERQNTTQTFSLAGFPLAIFVSV</sequence>
<dbReference type="AlphaFoldDB" id="U7QNU1"/>
<keyword evidence="2" id="KW-1185">Reference proteome</keyword>
<dbReference type="Proteomes" id="UP000017127">
    <property type="component" value="Unassembled WGS sequence"/>
</dbReference>
<protein>
    <submittedName>
        <fullName evidence="1">Uncharacterized protein</fullName>
    </submittedName>
</protein>
<dbReference type="EMBL" id="AUZM01000003">
    <property type="protein sequence ID" value="ERT09538.1"/>
    <property type="molecule type" value="Genomic_DNA"/>
</dbReference>
<comment type="caution">
    <text evidence="1">The sequence shown here is derived from an EMBL/GenBank/DDBJ whole genome shotgun (WGS) entry which is preliminary data.</text>
</comment>
<organism evidence="1 2">
    <name type="scientific">Lyngbya aestuarii BL J</name>
    <dbReference type="NCBI Taxonomy" id="1348334"/>
    <lineage>
        <taxon>Bacteria</taxon>
        <taxon>Bacillati</taxon>
        <taxon>Cyanobacteriota</taxon>
        <taxon>Cyanophyceae</taxon>
        <taxon>Oscillatoriophycideae</taxon>
        <taxon>Oscillatoriales</taxon>
        <taxon>Microcoleaceae</taxon>
        <taxon>Lyngbya</taxon>
    </lineage>
</organism>
<name>U7QNU1_9CYAN</name>
<evidence type="ECO:0000313" key="1">
    <source>
        <dbReference type="EMBL" id="ERT09538.1"/>
    </source>
</evidence>
<gene>
    <name evidence="1" type="ORF">M595_0573</name>
</gene>